<sequence length="383" mass="42962">MKTARRYIASEIYRSTIAVTLVLVGLFMFFDMIENLDNLNERFTFGSLLLLQLMQIPTRLYDLLPIALLIGAIIALAGLAQRNELVVLRVSGISSRRLLGMLWMGTIPIMVFALLLSEGVTPYAESKTGQLNLQLLGKSSGARMNSGYWFREPTDNGALRVINISRISSEREVENIRIYIFDAEGKFKELIHAQRGLFQHQELQLTQAKLIRTDFDLETALMDPTAPLTPLSTQTMLDSYTISTSLTQARLLASELQPDRMSIMGLLDYIQYLEDNHLQSNRQVVALWRKGVYPFTLLVMITLAAPISFMQTRKGGAGLKVFGGILIGVVFFMINQLALNLGMLNNLPPWLTALAPNTIALVIASLALYLIERKNRPKRKTHA</sequence>
<dbReference type="PANTHER" id="PTHR33529:SF2">
    <property type="entry name" value="LIPOPOLYSACCHARIDE EXPORT SYSTEM PERMEASE PROTEIN LPTG"/>
    <property type="match status" value="1"/>
</dbReference>
<keyword evidence="3 6" id="KW-0812">Transmembrane</keyword>
<gene>
    <name evidence="7" type="ORF">HMPREF2130_03625</name>
</gene>
<dbReference type="Pfam" id="PF03739">
    <property type="entry name" value="LptF_LptG"/>
    <property type="match status" value="1"/>
</dbReference>
<feature type="transmembrane region" description="Helical" evidence="6">
    <location>
        <begin position="291"/>
        <end position="309"/>
    </location>
</feature>
<comment type="caution">
    <text evidence="7">The sequence shown here is derived from an EMBL/GenBank/DDBJ whole genome shotgun (WGS) entry which is preliminary data.</text>
</comment>
<evidence type="ECO:0000256" key="1">
    <source>
        <dbReference type="ARBA" id="ARBA00004651"/>
    </source>
</evidence>
<dbReference type="Proteomes" id="UP000029629">
    <property type="component" value="Unassembled WGS sequence"/>
</dbReference>
<feature type="transmembrane region" description="Helical" evidence="6">
    <location>
        <begin position="99"/>
        <end position="117"/>
    </location>
</feature>
<proteinExistence type="predicted"/>
<keyword evidence="5 6" id="KW-0472">Membrane</keyword>
<dbReference type="GO" id="GO:0043190">
    <property type="term" value="C:ATP-binding cassette (ABC) transporter complex"/>
    <property type="evidence" value="ECO:0007669"/>
    <property type="project" value="InterPro"/>
</dbReference>
<feature type="transmembrane region" description="Helical" evidence="6">
    <location>
        <begin position="321"/>
        <end position="338"/>
    </location>
</feature>
<organism evidence="7 8">
    <name type="scientific">Oligella urethralis DNF00040</name>
    <dbReference type="NCBI Taxonomy" id="1401065"/>
    <lineage>
        <taxon>Bacteria</taxon>
        <taxon>Pseudomonadati</taxon>
        <taxon>Pseudomonadota</taxon>
        <taxon>Betaproteobacteria</taxon>
        <taxon>Burkholderiales</taxon>
        <taxon>Alcaligenaceae</taxon>
        <taxon>Oligella</taxon>
    </lineage>
</organism>
<reference evidence="7 8" key="1">
    <citation type="submission" date="2014-07" db="EMBL/GenBank/DDBJ databases">
        <authorList>
            <person name="McCorrison J."/>
            <person name="Sanka R."/>
            <person name="Torralba M."/>
            <person name="Gillis M."/>
            <person name="Haft D.H."/>
            <person name="Methe B."/>
            <person name="Sutton G."/>
            <person name="Nelson K.E."/>
        </authorList>
    </citation>
    <scope>NUCLEOTIDE SEQUENCE [LARGE SCALE GENOMIC DNA]</scope>
    <source>
        <strain evidence="7 8">DNF00040</strain>
    </source>
</reference>
<comment type="subcellular location">
    <subcellularLocation>
        <location evidence="1">Cell membrane</location>
        <topology evidence="1">Multi-pass membrane protein</topology>
    </subcellularLocation>
</comment>
<name>A0A096AL56_9BURK</name>
<evidence type="ECO:0000313" key="7">
    <source>
        <dbReference type="EMBL" id="KGF31407.1"/>
    </source>
</evidence>
<evidence type="ECO:0000256" key="5">
    <source>
        <dbReference type="ARBA" id="ARBA00023136"/>
    </source>
</evidence>
<feature type="transmembrane region" description="Helical" evidence="6">
    <location>
        <begin position="350"/>
        <end position="371"/>
    </location>
</feature>
<keyword evidence="4 6" id="KW-1133">Transmembrane helix</keyword>
<evidence type="ECO:0000256" key="6">
    <source>
        <dbReference type="SAM" id="Phobius"/>
    </source>
</evidence>
<dbReference type="AlphaFoldDB" id="A0A096AL56"/>
<evidence type="ECO:0000256" key="2">
    <source>
        <dbReference type="ARBA" id="ARBA00022475"/>
    </source>
</evidence>
<evidence type="ECO:0000313" key="8">
    <source>
        <dbReference type="Proteomes" id="UP000029629"/>
    </source>
</evidence>
<dbReference type="InterPro" id="IPR030923">
    <property type="entry name" value="LptG"/>
</dbReference>
<evidence type="ECO:0000256" key="4">
    <source>
        <dbReference type="ARBA" id="ARBA00022989"/>
    </source>
</evidence>
<keyword evidence="2" id="KW-1003">Cell membrane</keyword>
<dbReference type="GO" id="GO:0055085">
    <property type="term" value="P:transmembrane transport"/>
    <property type="evidence" value="ECO:0007669"/>
    <property type="project" value="InterPro"/>
</dbReference>
<feature type="transmembrane region" description="Helical" evidence="6">
    <location>
        <begin position="60"/>
        <end position="79"/>
    </location>
</feature>
<evidence type="ECO:0000256" key="3">
    <source>
        <dbReference type="ARBA" id="ARBA00022692"/>
    </source>
</evidence>
<dbReference type="GO" id="GO:0015920">
    <property type="term" value="P:lipopolysaccharide transport"/>
    <property type="evidence" value="ECO:0007669"/>
    <property type="project" value="TreeGrafter"/>
</dbReference>
<dbReference type="PANTHER" id="PTHR33529">
    <property type="entry name" value="SLR0882 PROTEIN-RELATED"/>
    <property type="match status" value="1"/>
</dbReference>
<dbReference type="OrthoDB" id="9776227at2"/>
<accession>A0A096AL56</accession>
<dbReference type="NCBIfam" id="TIGR04408">
    <property type="entry name" value="LptG_lptG"/>
    <property type="match status" value="1"/>
</dbReference>
<dbReference type="RefSeq" id="WP_036558176.1">
    <property type="nucleotide sequence ID" value="NZ_JRNI01000014.1"/>
</dbReference>
<dbReference type="InterPro" id="IPR005495">
    <property type="entry name" value="LptG/LptF_permease"/>
</dbReference>
<dbReference type="eggNOG" id="COG0795">
    <property type="taxonomic scope" value="Bacteria"/>
</dbReference>
<feature type="transmembrane region" description="Helical" evidence="6">
    <location>
        <begin position="12"/>
        <end position="30"/>
    </location>
</feature>
<keyword evidence="8" id="KW-1185">Reference proteome</keyword>
<protein>
    <submittedName>
        <fullName evidence="7">Membrane protein</fullName>
    </submittedName>
</protein>
<dbReference type="EMBL" id="JRNI01000014">
    <property type="protein sequence ID" value="KGF31407.1"/>
    <property type="molecule type" value="Genomic_DNA"/>
</dbReference>